<dbReference type="Proteomes" id="UP001234297">
    <property type="component" value="Chromosome 9"/>
</dbReference>
<reference evidence="1 2" key="1">
    <citation type="journal article" date="2022" name="Hortic Res">
        <title>A haplotype resolved chromosomal level avocado genome allows analysis of novel avocado genes.</title>
        <authorList>
            <person name="Nath O."/>
            <person name="Fletcher S.J."/>
            <person name="Hayward A."/>
            <person name="Shaw L.M."/>
            <person name="Masouleh A.K."/>
            <person name="Furtado A."/>
            <person name="Henry R.J."/>
            <person name="Mitter N."/>
        </authorList>
    </citation>
    <scope>NUCLEOTIDE SEQUENCE [LARGE SCALE GENOMIC DNA]</scope>
    <source>
        <strain evidence="2">cv. Hass</strain>
    </source>
</reference>
<accession>A0ACC2KF76</accession>
<protein>
    <submittedName>
        <fullName evidence="1">Uncharacterized protein</fullName>
    </submittedName>
</protein>
<organism evidence="1 2">
    <name type="scientific">Persea americana</name>
    <name type="common">Avocado</name>
    <dbReference type="NCBI Taxonomy" id="3435"/>
    <lineage>
        <taxon>Eukaryota</taxon>
        <taxon>Viridiplantae</taxon>
        <taxon>Streptophyta</taxon>
        <taxon>Embryophyta</taxon>
        <taxon>Tracheophyta</taxon>
        <taxon>Spermatophyta</taxon>
        <taxon>Magnoliopsida</taxon>
        <taxon>Magnoliidae</taxon>
        <taxon>Laurales</taxon>
        <taxon>Lauraceae</taxon>
        <taxon>Persea</taxon>
    </lineage>
</organism>
<name>A0ACC2KF76_PERAE</name>
<evidence type="ECO:0000313" key="1">
    <source>
        <dbReference type="EMBL" id="KAJ8619672.1"/>
    </source>
</evidence>
<proteinExistence type="predicted"/>
<dbReference type="EMBL" id="CM056817">
    <property type="protein sequence ID" value="KAJ8619672.1"/>
    <property type="molecule type" value="Genomic_DNA"/>
</dbReference>
<evidence type="ECO:0000313" key="2">
    <source>
        <dbReference type="Proteomes" id="UP001234297"/>
    </source>
</evidence>
<keyword evidence="2" id="KW-1185">Reference proteome</keyword>
<comment type="caution">
    <text evidence="1">The sequence shown here is derived from an EMBL/GenBank/DDBJ whole genome shotgun (WGS) entry which is preliminary data.</text>
</comment>
<gene>
    <name evidence="1" type="ORF">MRB53_028201</name>
</gene>
<sequence length="714" mass="78821">MVVLLVLSFFGVGLMGLLPSSLGSSDLWPAQDPFKKTPNRLSDPLVGDEGRIYTCSERIVYSFESSGTVAWAIPLNYTCNVNIAPICDGRGKIYIVADNTVLKINPSNIGTSASAIETIIGEGSSSGGSDEIIGISISIWSSSLFITIKNHGLFAYTLSGQLLWSVGPVLYRSGYRQGCKKNITDCYFTSAPVIDQCEGSVYIANTEGQLYSLSIQNPYFKWIQDFSALDKHFMVTPGNNGRLLVTFPRRAVVIALGVSSGNILWQKNVGPLSKGCPPVFDSNGWVSIGSLDGYLYSFSPSGVLKKYLTGTASYSVVQVSPVLDYSGYAVYVAQTRMEAKTSHTIGEYTSISAMKPTEIFFTMLTPAAGTVYWTAKYPGQSLLFLQSDIRHFPVDERILLAFIVSAKMAKALPFHTTRQKLAWSCSQANPKYLSIYTGNEKTILLFLLFQFIVLIVLAGFVNFCYIFWRKRKLQHQDLGKFLEKRHSLHIKKNELSRSISELEQKSADEGVANEVLDRMAYMVREREKVERKLSTTYSLGRDEPLSKSQSLLPLYNGKGKSYSFQGSKKESVTIFHTLTDASSQESSSSSSSNNSSSPRELSWHSCGDKESAVKAKASIEEVGSSSSRIVVCQGGGLLENLESPASRSKGYTNPLYIEHPPVDNELREMQMDVKEEELAVDPMKQGTHKGVSLKRRTLSSNYNSKQLYVDTDGM</sequence>